<reference evidence="4 5" key="1">
    <citation type="submission" date="2021-01" db="EMBL/GenBank/DDBJ databases">
        <title>Whole genome shotgun sequence of Actinoplanes couchii NBRC 106145.</title>
        <authorList>
            <person name="Komaki H."/>
            <person name="Tamura T."/>
        </authorList>
    </citation>
    <scope>NUCLEOTIDE SEQUENCE [LARGE SCALE GENOMIC DNA]</scope>
    <source>
        <strain evidence="4 5">NBRC 106145</strain>
    </source>
</reference>
<dbReference type="SMART" id="SM00939">
    <property type="entry name" value="PepX_C"/>
    <property type="match status" value="1"/>
</dbReference>
<keyword evidence="1" id="KW-0378">Hydrolase</keyword>
<feature type="compositionally biased region" description="Low complexity" evidence="2">
    <location>
        <begin position="528"/>
        <end position="574"/>
    </location>
</feature>
<dbReference type="Proteomes" id="UP000612282">
    <property type="component" value="Unassembled WGS sequence"/>
</dbReference>
<dbReference type="RefSeq" id="WP_203810275.1">
    <property type="nucleotide sequence ID" value="NZ_BOMG01000144.1"/>
</dbReference>
<evidence type="ECO:0000259" key="3">
    <source>
        <dbReference type="SMART" id="SM00939"/>
    </source>
</evidence>
<dbReference type="InterPro" id="IPR000383">
    <property type="entry name" value="Xaa-Pro-like_dom"/>
</dbReference>
<dbReference type="Gene3D" id="2.60.120.260">
    <property type="entry name" value="Galactose-binding domain-like"/>
    <property type="match status" value="1"/>
</dbReference>
<feature type="domain" description="Xaa-Pro dipeptidyl-peptidase C-terminal" evidence="3">
    <location>
        <begin position="368"/>
        <end position="652"/>
    </location>
</feature>
<evidence type="ECO:0000256" key="1">
    <source>
        <dbReference type="ARBA" id="ARBA00022801"/>
    </source>
</evidence>
<dbReference type="InterPro" id="IPR013736">
    <property type="entry name" value="Xaa-Pro_dipept_C"/>
</dbReference>
<evidence type="ECO:0000313" key="4">
    <source>
        <dbReference type="EMBL" id="GID61883.1"/>
    </source>
</evidence>
<dbReference type="Pfam" id="PF02129">
    <property type="entry name" value="Peptidase_S15"/>
    <property type="match status" value="1"/>
</dbReference>
<dbReference type="InterPro" id="IPR029058">
    <property type="entry name" value="AB_hydrolase_fold"/>
</dbReference>
<dbReference type="InterPro" id="IPR005674">
    <property type="entry name" value="CocE/Ser_esterase"/>
</dbReference>
<dbReference type="EMBL" id="BOMG01000144">
    <property type="protein sequence ID" value="GID61883.1"/>
    <property type="molecule type" value="Genomic_DNA"/>
</dbReference>
<comment type="caution">
    <text evidence="4">The sequence shown here is derived from an EMBL/GenBank/DDBJ whole genome shotgun (WGS) entry which is preliminary data.</text>
</comment>
<feature type="region of interest" description="Disordered" evidence="2">
    <location>
        <begin position="420"/>
        <end position="455"/>
    </location>
</feature>
<dbReference type="SUPFAM" id="SSF53474">
    <property type="entry name" value="alpha/beta-Hydrolases"/>
    <property type="match status" value="1"/>
</dbReference>
<sequence>MSTLRQRFDRWMQTRTLPGLTPGPHEIEIRRDLRVPMEDGVELLADLVVPVGKPAGTPAGTAAGTAAGIPATTPAGTAAGTAAGVLPTIVIRGPYGRRGRVAKQAYALGREGFTVLFQSCRGTWGSGGVFTPQVDEQRDGAATHRWVREQPWYTGRTATFGASYMGFTQWAAAAHADALCLQVTMPDFGAVTWDNGAFALRNALGWTQMMDRMIRQDFLPMLLGMLRPDPALKRGFATLPLSAGDTAATGREVHWYQDWVRHESLADEYWTQQSHTAAVPGVTAPVYMITGWYDIFLPWQIRTHALLTGAGRQPRLTIGPWGHSDAELDATAVGEATAFLKTEATAFLKTEATALLKTEATALLEGEDAALLTGEARELPVRAYRTGAGQWHDLPSWPPPGVTGQTWHLHDGGRLHTDLPQGGITSYVYDPADPTPASGGPSLEPKQGPVDDAAHESRPDVAVFRGDVLTEDVTLAGTPVARIRFRSSQPSADVFVRITDVHPDGRSMSVCDAIRRVEAAAREDKAKTATGVGEAETATGVGEAKTATGVGEAETATGVGEAKTATGVGEAGAATREEEAGAATEESEVEIELWPVFHRFAAGHRISVQVSSGAHPRYARNPGSGEPAATATEPHRATQEISHDPVRPSHLDLPVWPDQNRL</sequence>
<dbReference type="NCBIfam" id="TIGR00976">
    <property type="entry name" value="CocE_NonD"/>
    <property type="match status" value="1"/>
</dbReference>
<feature type="compositionally biased region" description="Basic and acidic residues" evidence="2">
    <location>
        <begin position="633"/>
        <end position="650"/>
    </location>
</feature>
<gene>
    <name evidence="4" type="ORF">Aco03nite_102870</name>
</gene>
<protein>
    <submittedName>
        <fullName evidence="4">Peptidase S15</fullName>
    </submittedName>
</protein>
<feature type="region of interest" description="Disordered" evidence="2">
    <location>
        <begin position="523"/>
        <end position="588"/>
    </location>
</feature>
<dbReference type="InterPro" id="IPR008979">
    <property type="entry name" value="Galactose-bd-like_sf"/>
</dbReference>
<feature type="region of interest" description="Disordered" evidence="2">
    <location>
        <begin position="612"/>
        <end position="662"/>
    </location>
</feature>
<dbReference type="Pfam" id="PF08530">
    <property type="entry name" value="PepX_C"/>
    <property type="match status" value="1"/>
</dbReference>
<evidence type="ECO:0000256" key="2">
    <source>
        <dbReference type="SAM" id="MobiDB-lite"/>
    </source>
</evidence>
<name>A0ABQ3XTQ5_9ACTN</name>
<proteinExistence type="predicted"/>
<evidence type="ECO:0000313" key="5">
    <source>
        <dbReference type="Proteomes" id="UP000612282"/>
    </source>
</evidence>
<dbReference type="Gene3D" id="1.10.3020.10">
    <property type="entry name" value="alpha-amino acid ester hydrolase ( Helical cap domain)"/>
    <property type="match status" value="1"/>
</dbReference>
<dbReference type="Gene3D" id="3.40.50.1820">
    <property type="entry name" value="alpha/beta hydrolase"/>
    <property type="match status" value="1"/>
</dbReference>
<organism evidence="4 5">
    <name type="scientific">Actinoplanes couchii</name>
    <dbReference type="NCBI Taxonomy" id="403638"/>
    <lineage>
        <taxon>Bacteria</taxon>
        <taxon>Bacillati</taxon>
        <taxon>Actinomycetota</taxon>
        <taxon>Actinomycetes</taxon>
        <taxon>Micromonosporales</taxon>
        <taxon>Micromonosporaceae</taxon>
        <taxon>Actinoplanes</taxon>
    </lineage>
</organism>
<accession>A0ABQ3XTQ5</accession>
<keyword evidence="5" id="KW-1185">Reference proteome</keyword>
<dbReference type="SUPFAM" id="SSF49785">
    <property type="entry name" value="Galactose-binding domain-like"/>
    <property type="match status" value="1"/>
</dbReference>